<name>A0A8T0FX38_ARGBR</name>
<sequence>MSEVASSSCSKGPPIGVNSPPGTSADLKCLSSETLPTAPVQSESFTVSQAATRAKDCCCCEIIDRCFNWCKKNVCPRRNLYNKGVFLLAMITFFVNFIVKRKEDYKPNWEVLYATLLIMYCSLFTCFFERGSYSKSFWLIYPKRKKVDSSPKKSPGQEGEYVTVPETSPTDSIITESPGHGLIKEVKLDVYGVPGTSGIN</sequence>
<evidence type="ECO:0000313" key="3">
    <source>
        <dbReference type="EMBL" id="KAF8794748.1"/>
    </source>
</evidence>
<keyword evidence="2" id="KW-0812">Transmembrane</keyword>
<reference evidence="3" key="2">
    <citation type="submission" date="2020-06" db="EMBL/GenBank/DDBJ databases">
        <authorList>
            <person name="Sheffer M."/>
        </authorList>
    </citation>
    <scope>NUCLEOTIDE SEQUENCE</scope>
</reference>
<reference evidence="3" key="1">
    <citation type="journal article" date="2020" name="bioRxiv">
        <title>Chromosome-level reference genome of the European wasp spider Argiope bruennichi: a resource for studies on range expansion and evolutionary adaptation.</title>
        <authorList>
            <person name="Sheffer M.M."/>
            <person name="Hoppe A."/>
            <person name="Krehenwinkel H."/>
            <person name="Uhl G."/>
            <person name="Kuss A.W."/>
            <person name="Jensen L."/>
            <person name="Jensen C."/>
            <person name="Gillespie R.G."/>
            <person name="Hoff K.J."/>
            <person name="Prost S."/>
        </authorList>
    </citation>
    <scope>NUCLEOTIDE SEQUENCE</scope>
</reference>
<feature type="transmembrane region" description="Helical" evidence="2">
    <location>
        <begin position="80"/>
        <end position="99"/>
    </location>
</feature>
<gene>
    <name evidence="3" type="ORF">HNY73_002690</name>
</gene>
<evidence type="ECO:0000256" key="1">
    <source>
        <dbReference type="SAM" id="MobiDB-lite"/>
    </source>
</evidence>
<keyword evidence="2" id="KW-1133">Transmembrane helix</keyword>
<protein>
    <submittedName>
        <fullName evidence="3">Uncharacterized protein</fullName>
    </submittedName>
</protein>
<feature type="transmembrane region" description="Helical" evidence="2">
    <location>
        <begin position="111"/>
        <end position="128"/>
    </location>
</feature>
<keyword evidence="4" id="KW-1185">Reference proteome</keyword>
<proteinExistence type="predicted"/>
<comment type="caution">
    <text evidence="3">The sequence shown here is derived from an EMBL/GenBank/DDBJ whole genome shotgun (WGS) entry which is preliminary data.</text>
</comment>
<evidence type="ECO:0000313" key="4">
    <source>
        <dbReference type="Proteomes" id="UP000807504"/>
    </source>
</evidence>
<accession>A0A8T0FX38</accession>
<feature type="region of interest" description="Disordered" evidence="1">
    <location>
        <begin position="1"/>
        <end position="21"/>
    </location>
</feature>
<feature type="region of interest" description="Disordered" evidence="1">
    <location>
        <begin position="146"/>
        <end position="170"/>
    </location>
</feature>
<dbReference type="Proteomes" id="UP000807504">
    <property type="component" value="Unassembled WGS sequence"/>
</dbReference>
<dbReference type="EMBL" id="JABXBU010000002">
    <property type="protein sequence ID" value="KAF8794748.1"/>
    <property type="molecule type" value="Genomic_DNA"/>
</dbReference>
<organism evidence="3 4">
    <name type="scientific">Argiope bruennichi</name>
    <name type="common">Wasp spider</name>
    <name type="synonym">Aranea bruennichi</name>
    <dbReference type="NCBI Taxonomy" id="94029"/>
    <lineage>
        <taxon>Eukaryota</taxon>
        <taxon>Metazoa</taxon>
        <taxon>Ecdysozoa</taxon>
        <taxon>Arthropoda</taxon>
        <taxon>Chelicerata</taxon>
        <taxon>Arachnida</taxon>
        <taxon>Araneae</taxon>
        <taxon>Araneomorphae</taxon>
        <taxon>Entelegynae</taxon>
        <taxon>Araneoidea</taxon>
        <taxon>Araneidae</taxon>
        <taxon>Argiope</taxon>
    </lineage>
</organism>
<evidence type="ECO:0000256" key="2">
    <source>
        <dbReference type="SAM" id="Phobius"/>
    </source>
</evidence>
<feature type="compositionally biased region" description="Polar residues" evidence="1">
    <location>
        <begin position="1"/>
        <end position="10"/>
    </location>
</feature>
<keyword evidence="2" id="KW-0472">Membrane</keyword>
<dbReference type="AlphaFoldDB" id="A0A8T0FX38"/>